<dbReference type="InterPro" id="IPR041470">
    <property type="entry name" value="GCP_N"/>
</dbReference>
<dbReference type="GO" id="GO:0051321">
    <property type="term" value="P:meiotic cell cycle"/>
    <property type="evidence" value="ECO:0007669"/>
    <property type="project" value="TreeGrafter"/>
</dbReference>
<dbReference type="FunFam" id="1.20.120.1900:FF:000004">
    <property type="entry name" value="gamma-tubulin complex component 6 isoform X1"/>
    <property type="match status" value="1"/>
</dbReference>
<dbReference type="GO" id="GO:0005874">
    <property type="term" value="C:microtubule"/>
    <property type="evidence" value="ECO:0007669"/>
    <property type="project" value="UniProtKB-KW"/>
</dbReference>
<keyword evidence="3" id="KW-0963">Cytoplasm</keyword>
<feature type="coiled-coil region" evidence="9">
    <location>
        <begin position="65"/>
        <end position="92"/>
    </location>
</feature>
<keyword evidence="5" id="KW-0206">Cytoskeleton</keyword>
<evidence type="ECO:0000256" key="5">
    <source>
        <dbReference type="ARBA" id="ARBA00023212"/>
    </source>
</evidence>
<keyword evidence="4" id="KW-0493">Microtubule</keyword>
<feature type="region of interest" description="Disordered" evidence="10">
    <location>
        <begin position="1217"/>
        <end position="1237"/>
    </location>
</feature>
<dbReference type="GO" id="GO:0043015">
    <property type="term" value="F:gamma-tubulin binding"/>
    <property type="evidence" value="ECO:0007669"/>
    <property type="project" value="InterPro"/>
</dbReference>
<reference evidence="14" key="2">
    <citation type="submission" date="2025-08" db="UniProtKB">
        <authorList>
            <consortium name="Ensembl"/>
        </authorList>
    </citation>
    <scope>IDENTIFICATION</scope>
</reference>
<dbReference type="Pfam" id="PF19340">
    <property type="entry name" value="GCP6_N"/>
    <property type="match status" value="1"/>
</dbReference>
<dbReference type="GO" id="GO:0000922">
    <property type="term" value="C:spindle pole"/>
    <property type="evidence" value="ECO:0007669"/>
    <property type="project" value="InterPro"/>
</dbReference>
<dbReference type="GO" id="GO:0000930">
    <property type="term" value="C:gamma-tubulin complex"/>
    <property type="evidence" value="ECO:0007669"/>
    <property type="project" value="TreeGrafter"/>
</dbReference>
<dbReference type="InterPro" id="IPR042241">
    <property type="entry name" value="GCP_C_sf"/>
</dbReference>
<evidence type="ECO:0000256" key="8">
    <source>
        <dbReference type="ARBA" id="ARBA00093551"/>
    </source>
</evidence>
<comment type="similarity">
    <text evidence="2">Belongs to the TUBGCP family.</text>
</comment>
<keyword evidence="15" id="KW-1185">Reference proteome</keyword>
<reference evidence="14" key="1">
    <citation type="submission" date="2021-04" db="EMBL/GenBank/DDBJ databases">
        <authorList>
            <consortium name="Wellcome Sanger Institute Data Sharing"/>
        </authorList>
    </citation>
    <scope>NUCLEOTIDE SEQUENCE [LARGE SCALE GENOMIC DNA]</scope>
</reference>
<comment type="function">
    <text evidence="7">Component of the gamma-tubulin ring complex (gTuRC) which mediates microtubule nucleation. The gTuRC regulates the minus-end nucleation of alpha-beta tubulin heterodimers that grow into microtubule protafilaments, a critical step in centrosome duplication and spindle formation.</text>
</comment>
<keyword evidence="9" id="KW-0175">Coiled coil</keyword>
<comment type="subcellular location">
    <subcellularLocation>
        <location evidence="1">Cytoplasm</location>
        <location evidence="1">Cytoskeleton</location>
        <location evidence="1">Microtubule organizing center</location>
        <location evidence="1">Centrosome</location>
    </subcellularLocation>
</comment>
<evidence type="ECO:0000259" key="11">
    <source>
        <dbReference type="Pfam" id="PF04130"/>
    </source>
</evidence>
<dbReference type="PANTHER" id="PTHR19302">
    <property type="entry name" value="GAMMA TUBULIN COMPLEX PROTEIN"/>
    <property type="match status" value="1"/>
</dbReference>
<name>A0A7N6B243_ANATE</name>
<dbReference type="GO" id="GO:0000278">
    <property type="term" value="P:mitotic cell cycle"/>
    <property type="evidence" value="ECO:0007669"/>
    <property type="project" value="TreeGrafter"/>
</dbReference>
<evidence type="ECO:0000313" key="15">
    <source>
        <dbReference type="Proteomes" id="UP000265040"/>
    </source>
</evidence>
<reference evidence="14" key="3">
    <citation type="submission" date="2025-09" db="UniProtKB">
        <authorList>
            <consortium name="Ensembl"/>
        </authorList>
    </citation>
    <scope>IDENTIFICATION</scope>
</reference>
<feature type="region of interest" description="Disordered" evidence="10">
    <location>
        <begin position="239"/>
        <end position="260"/>
    </location>
</feature>
<dbReference type="InterPro" id="IPR040457">
    <property type="entry name" value="GCP_C"/>
</dbReference>
<evidence type="ECO:0000256" key="4">
    <source>
        <dbReference type="ARBA" id="ARBA00022701"/>
    </source>
</evidence>
<evidence type="ECO:0000313" key="14">
    <source>
        <dbReference type="Ensembl" id="ENSATEP00000055996.1"/>
    </source>
</evidence>
<comment type="subunit">
    <text evidence="8">Component of the gamma-tubulin ring complex (gTuRC) consisting of TUBGCP2, TUBGCP3, TUBGCP4, TUBGCP5 and TUBGCP6 and gamma-tubulin TUBG1 or TUBG2. TUBGCP2, TUBGCP3, TUBGCP4, TUBGCP5 and TUBGCP6 assemble in a 5:5:2:1:1 stoichiometry; each is associated with a gamma-tubulin, thereby arranging 14 gamma-tubulins in a helical manner. Gamma-tubulin at the first position is blocked by TUBGCP3 at the last position, allowing 13 protafilaments to grow into a microtubule. The gTuRC (via TUBGCP3 and TUBGCP6) interacts with ACTB and MZT1; the interactions form a luminal bridge that stabilizes the initial structure during complex assembly. The gTuRC (via TUBGCP2) interacts with MZT2A/MZT2B and CDK5RAP2 (via CM1 motif); the interactions play a role in gTuRC activation.</text>
</comment>
<evidence type="ECO:0000256" key="7">
    <source>
        <dbReference type="ARBA" id="ARBA00093416"/>
    </source>
</evidence>
<dbReference type="GO" id="GO:0051225">
    <property type="term" value="P:spindle assembly"/>
    <property type="evidence" value="ECO:0007669"/>
    <property type="project" value="TreeGrafter"/>
</dbReference>
<dbReference type="GO" id="GO:0005813">
    <property type="term" value="C:centrosome"/>
    <property type="evidence" value="ECO:0007669"/>
    <property type="project" value="UniProtKB-SubCell"/>
</dbReference>
<dbReference type="InterPro" id="IPR007259">
    <property type="entry name" value="GCP"/>
</dbReference>
<evidence type="ECO:0000256" key="2">
    <source>
        <dbReference type="ARBA" id="ARBA00010337"/>
    </source>
</evidence>
<evidence type="ECO:0000256" key="9">
    <source>
        <dbReference type="SAM" id="Coils"/>
    </source>
</evidence>
<evidence type="ECO:0000256" key="1">
    <source>
        <dbReference type="ARBA" id="ARBA00004300"/>
    </source>
</evidence>
<accession>A0A7N6B243</accession>
<organism evidence="14 15">
    <name type="scientific">Anabas testudineus</name>
    <name type="common">Climbing perch</name>
    <name type="synonym">Anthias testudineus</name>
    <dbReference type="NCBI Taxonomy" id="64144"/>
    <lineage>
        <taxon>Eukaryota</taxon>
        <taxon>Metazoa</taxon>
        <taxon>Chordata</taxon>
        <taxon>Craniata</taxon>
        <taxon>Vertebrata</taxon>
        <taxon>Euteleostomi</taxon>
        <taxon>Actinopterygii</taxon>
        <taxon>Neopterygii</taxon>
        <taxon>Teleostei</taxon>
        <taxon>Neoteleostei</taxon>
        <taxon>Acanthomorphata</taxon>
        <taxon>Anabantaria</taxon>
        <taxon>Anabantiformes</taxon>
        <taxon>Anabantoidei</taxon>
        <taxon>Anabantidae</taxon>
        <taxon>Anabas</taxon>
    </lineage>
</organism>
<dbReference type="Gene3D" id="1.20.120.1900">
    <property type="entry name" value="Gamma-tubulin complex, C-terminal domain"/>
    <property type="match status" value="1"/>
</dbReference>
<evidence type="ECO:0000256" key="6">
    <source>
        <dbReference type="ARBA" id="ARBA00071901"/>
    </source>
</evidence>
<sequence length="1657" mass="184503">MYSSPNDPMKRSCNRFRRALKKRAYGALLSKLFQDGTKGSASGPSATANTPPRNKVLMICFDLRVAGCREEAERLEEQLERLSEGASSGLKEVDAVLELLVQLAGSAPPPPTSFSMDYMRRERPVLRRPQPWGYQSEELQRLEAHAWGLVCGQEWGTLESLWGTQRLMDAPPGTGLLALRTKLETEERFEKETRMTLFGALQHTRTSDIDIRLDLPPVPSNIDVTGLAIRVPPCLDQSEDEGFQSASNLTPDSQSEPSPIPDIDIWEALRTFEPGRRRCWESVGCPPGKRESLYLTEGGREAFDQLYRLWEGEMRVVSSSTPSPILLLPLDSQTQLVSDLLNVLIGVASTTFPLNQSVQFDVRPGVCVSGASPESVSRLLGELAQYGTYYLRLSRFSLQSADKKGLVFQAFTGGLRKYLHYYRACVLSTPPTLSLLTIGFLFRKVGRQLRYLSELCCLDGPLGAGQATFPVGVKLLSYLYNEAQNNCSNENYPVLLSLLKSSCEPYTRFVSDWVYSGVFRDVYGEFMIQVNEEYLSFRDKHFWVQGYTLISKDVEDCVPLFLRHIANDVYVCGKTINLLKICCPQHYICWSELPMPRIAVTFSLQEVEEIERDCAVYRGRMERIAKHSAISREEQVLRHTNIFLRVGISSPLFSPLPAVGRQVSQRLAEEAKKRERFEELKQHLEQEQEWRNAAKKKQEEDDFSFARELRDREKRLQALEEQLEQRARKELIAQYSRLSEEAACRERRAMWRVQRMRLDAARAQFFMHDRQQIQESPTNSSEQQHAQETQETPPDQTSTSVTTLTAVPALISENIDINDFLPKSPNPDSQEVDIALQDIGSDLPQACLTVQLVDYDFSAPFSPLEGITGQASVQPRPRWGPAVQSDMIQMTHGGAVKPLEAGTQDNTSDSQEKAGEYVSSKIHSHVSQEPLKVVGDVVVPPQPSHSTQGHSSDAHIKVGQFVSEVTAPLPSPNVHGHASDSHIKIGEHVSEVDAPLPSSSVHGHSSDAHIKVGENVSEFVASLPTPNVHGHASDAHIKVGELVPDVVAPLPTPSIHGHSSDANIKVGEFVSNVPEATTRWSKHGHASDCTLQPGCVVSGAEPALSPLPGSSYGHSSDSTLRIGCVVSGDEPKRSPLPGSAYGHSSRSSLGIGCIVSKAEPLKSQLPGSTYGHSSDSTLGVGCVVLGTEPQPPAIPGSAFGHSSDSSLGIGCVVKRKGGDQQKTGATDDGQGESESPGEQLFEAMGSWAASFSMSPGERSEKEYLLALSAQYQVEHYEDSSSPECQLLKQVTRGPWGLPMDPMLRRATDTTAVQLSEMVSLPVLIKHSVTAPLITHVSLVNKAVVDYFFVELGVERHFEALRHFLLMEDGEFAQSLSDLLFEKLASGQTPGELLTPLVLNSILSKALQYSLHGDTPLAGNFTFALRFLPETFHPHAPDSLNCLELRYKVDWPLNIIITDNCMNKYNRLFSFLLQLKHMVWSLRDVWFHLKRTALVKGAGRSVQFRQLQLYRHEMQHFVKVIQGYIANQILQVSWSEFTAKLATASDLDAIHRTHADYLNRAIFRGLLTEKAAPVMNIIHSIFSLILKFRAQLIAQPWDSQQGEAVHPSFVAMQQSYNTFKYYSHFLFKVVTKLVNRGYQPHLEDFLLRINFNNYYKDS</sequence>
<evidence type="ECO:0000256" key="10">
    <source>
        <dbReference type="SAM" id="MobiDB-lite"/>
    </source>
</evidence>
<dbReference type="GO" id="GO:0031122">
    <property type="term" value="P:cytoplasmic microtubule organization"/>
    <property type="evidence" value="ECO:0007669"/>
    <property type="project" value="TreeGrafter"/>
</dbReference>
<feature type="region of interest" description="Disordered" evidence="10">
    <location>
        <begin position="898"/>
        <end position="918"/>
    </location>
</feature>
<dbReference type="InterPro" id="IPR045818">
    <property type="entry name" value="GCP6_N"/>
</dbReference>
<dbReference type="GeneTree" id="ENSGT00940000157810"/>
<feature type="domain" description="Gamma tubulin complex component C-terminal" evidence="11">
    <location>
        <begin position="1355"/>
        <end position="1654"/>
    </location>
</feature>
<feature type="domain" description="Gamma tubulin complex component protein N-terminal" evidence="12">
    <location>
        <begin position="337"/>
        <end position="590"/>
    </location>
</feature>
<dbReference type="PANTHER" id="PTHR19302:SF70">
    <property type="entry name" value="GAMMA-TUBULIN COMPLEX COMPONENT 6"/>
    <property type="match status" value="1"/>
</dbReference>
<dbReference type="Ensembl" id="ENSATET00000049081.2">
    <property type="protein sequence ID" value="ENSATEP00000055996.1"/>
    <property type="gene ID" value="ENSATEG00000019005.3"/>
</dbReference>
<feature type="region of interest" description="Disordered" evidence="10">
    <location>
        <begin position="772"/>
        <end position="801"/>
    </location>
</feature>
<dbReference type="Pfam" id="PF17681">
    <property type="entry name" value="GCP_N_terminal"/>
    <property type="match status" value="1"/>
</dbReference>
<dbReference type="GO" id="GO:0007020">
    <property type="term" value="P:microtubule nucleation"/>
    <property type="evidence" value="ECO:0007669"/>
    <property type="project" value="InterPro"/>
</dbReference>
<evidence type="ECO:0000256" key="3">
    <source>
        <dbReference type="ARBA" id="ARBA00022490"/>
    </source>
</evidence>
<dbReference type="Proteomes" id="UP000265040">
    <property type="component" value="Chromosome 6"/>
</dbReference>
<dbReference type="GO" id="GO:0051011">
    <property type="term" value="F:microtubule minus-end binding"/>
    <property type="evidence" value="ECO:0007669"/>
    <property type="project" value="TreeGrafter"/>
</dbReference>
<evidence type="ECO:0000259" key="13">
    <source>
        <dbReference type="Pfam" id="PF19340"/>
    </source>
</evidence>
<evidence type="ECO:0000259" key="12">
    <source>
        <dbReference type="Pfam" id="PF17681"/>
    </source>
</evidence>
<feature type="coiled-coil region" evidence="9">
    <location>
        <begin position="667"/>
        <end position="729"/>
    </location>
</feature>
<feature type="domain" description="Gamma-tubulin complex component 6 N-terminal" evidence="13">
    <location>
        <begin position="14"/>
        <end position="325"/>
    </location>
</feature>
<proteinExistence type="inferred from homology"/>
<protein>
    <recommendedName>
        <fullName evidence="6">Gamma-tubulin complex component 6</fullName>
    </recommendedName>
</protein>
<feature type="compositionally biased region" description="Polar residues" evidence="10">
    <location>
        <begin position="244"/>
        <end position="257"/>
    </location>
</feature>
<dbReference type="Pfam" id="PF04130">
    <property type="entry name" value="GCP_C_terminal"/>
    <property type="match status" value="1"/>
</dbReference>
<feature type="compositionally biased region" description="Polar residues" evidence="10">
    <location>
        <begin position="773"/>
        <end position="801"/>
    </location>
</feature>